<keyword evidence="8" id="KW-1133">Transmembrane helix</keyword>
<dbReference type="GO" id="GO:0016705">
    <property type="term" value="F:oxidoreductase activity, acting on paired donors, with incorporation or reduction of molecular oxygen"/>
    <property type="evidence" value="ECO:0007669"/>
    <property type="project" value="InterPro"/>
</dbReference>
<dbReference type="PANTHER" id="PTHR24305:SF210">
    <property type="entry name" value="CYTOCHROME P450 MONOOXYGENASE ASQL-RELATED"/>
    <property type="match status" value="1"/>
</dbReference>
<dbReference type="SUPFAM" id="SSF48264">
    <property type="entry name" value="Cytochrome P450"/>
    <property type="match status" value="1"/>
</dbReference>
<dbReference type="OrthoDB" id="1470350at2759"/>
<dbReference type="PRINTS" id="PR00385">
    <property type="entry name" value="P450"/>
</dbReference>
<comment type="cofactor">
    <cofactor evidence="1 6">
        <name>heme</name>
        <dbReference type="ChEBI" id="CHEBI:30413"/>
    </cofactor>
</comment>
<evidence type="ECO:0000256" key="6">
    <source>
        <dbReference type="PIRSR" id="PIRSR602401-1"/>
    </source>
</evidence>
<dbReference type="PRINTS" id="PR00463">
    <property type="entry name" value="EP450I"/>
</dbReference>
<dbReference type="PROSITE" id="PS00086">
    <property type="entry name" value="CYTOCHROME_P450"/>
    <property type="match status" value="1"/>
</dbReference>
<dbReference type="RefSeq" id="XP_046006925.1">
    <property type="nucleotide sequence ID" value="XM_046159419.1"/>
</dbReference>
<keyword evidence="7" id="KW-0560">Oxidoreductase</keyword>
<dbReference type="GO" id="GO:0004497">
    <property type="term" value="F:monooxygenase activity"/>
    <property type="evidence" value="ECO:0007669"/>
    <property type="project" value="UniProtKB-KW"/>
</dbReference>
<comment type="similarity">
    <text evidence="2 7">Belongs to the cytochrome P450 family.</text>
</comment>
<proteinExistence type="inferred from homology"/>
<keyword evidence="5 6" id="KW-0408">Iron</keyword>
<protein>
    <submittedName>
        <fullName evidence="9">Cytochrome P450</fullName>
    </submittedName>
</protein>
<dbReference type="InterPro" id="IPR017972">
    <property type="entry name" value="Cyt_P450_CS"/>
</dbReference>
<dbReference type="Pfam" id="PF00067">
    <property type="entry name" value="p450"/>
    <property type="match status" value="1"/>
</dbReference>
<dbReference type="InterPro" id="IPR001128">
    <property type="entry name" value="Cyt_P450"/>
</dbReference>
<evidence type="ECO:0000256" key="1">
    <source>
        <dbReference type="ARBA" id="ARBA00001971"/>
    </source>
</evidence>
<keyword evidence="8" id="KW-0472">Membrane</keyword>
<keyword evidence="7" id="KW-0503">Monooxygenase</keyword>
<feature type="binding site" description="axial binding residue" evidence="6">
    <location>
        <position position="435"/>
    </location>
    <ligand>
        <name>heme</name>
        <dbReference type="ChEBI" id="CHEBI:30413"/>
    </ligand>
    <ligandPart>
        <name>Fe</name>
        <dbReference type="ChEBI" id="CHEBI:18248"/>
    </ligandPart>
</feature>
<evidence type="ECO:0000256" key="2">
    <source>
        <dbReference type="ARBA" id="ARBA00010617"/>
    </source>
</evidence>
<organism evidence="9 10">
    <name type="scientific">Microdochium trichocladiopsis</name>
    <dbReference type="NCBI Taxonomy" id="1682393"/>
    <lineage>
        <taxon>Eukaryota</taxon>
        <taxon>Fungi</taxon>
        <taxon>Dikarya</taxon>
        <taxon>Ascomycota</taxon>
        <taxon>Pezizomycotina</taxon>
        <taxon>Sordariomycetes</taxon>
        <taxon>Xylariomycetidae</taxon>
        <taxon>Xylariales</taxon>
        <taxon>Microdochiaceae</taxon>
        <taxon>Microdochium</taxon>
    </lineage>
</organism>
<dbReference type="CDD" id="cd11058">
    <property type="entry name" value="CYP60B-like"/>
    <property type="match status" value="1"/>
</dbReference>
<evidence type="ECO:0000313" key="10">
    <source>
        <dbReference type="Proteomes" id="UP000756346"/>
    </source>
</evidence>
<evidence type="ECO:0000313" key="9">
    <source>
        <dbReference type="EMBL" id="KAH7020724.1"/>
    </source>
</evidence>
<reference evidence="9" key="1">
    <citation type="journal article" date="2021" name="Nat. Commun.">
        <title>Genetic determinants of endophytism in the Arabidopsis root mycobiome.</title>
        <authorList>
            <person name="Mesny F."/>
            <person name="Miyauchi S."/>
            <person name="Thiergart T."/>
            <person name="Pickel B."/>
            <person name="Atanasova L."/>
            <person name="Karlsson M."/>
            <person name="Huettel B."/>
            <person name="Barry K.W."/>
            <person name="Haridas S."/>
            <person name="Chen C."/>
            <person name="Bauer D."/>
            <person name="Andreopoulos W."/>
            <person name="Pangilinan J."/>
            <person name="LaButti K."/>
            <person name="Riley R."/>
            <person name="Lipzen A."/>
            <person name="Clum A."/>
            <person name="Drula E."/>
            <person name="Henrissat B."/>
            <person name="Kohler A."/>
            <person name="Grigoriev I.V."/>
            <person name="Martin F.M."/>
            <person name="Hacquard S."/>
        </authorList>
    </citation>
    <scope>NUCLEOTIDE SEQUENCE</scope>
    <source>
        <strain evidence="9">MPI-CAGE-CH-0230</strain>
    </source>
</reference>
<dbReference type="GO" id="GO:0005506">
    <property type="term" value="F:iron ion binding"/>
    <property type="evidence" value="ECO:0007669"/>
    <property type="project" value="InterPro"/>
</dbReference>
<keyword evidence="3 6" id="KW-0349">Heme</keyword>
<dbReference type="Gene3D" id="1.10.630.10">
    <property type="entry name" value="Cytochrome P450"/>
    <property type="match status" value="1"/>
</dbReference>
<keyword evidence="8" id="KW-0812">Transmembrane</keyword>
<evidence type="ECO:0000256" key="5">
    <source>
        <dbReference type="ARBA" id="ARBA00023004"/>
    </source>
</evidence>
<dbReference type="GeneID" id="70188965"/>
<evidence type="ECO:0000256" key="8">
    <source>
        <dbReference type="SAM" id="Phobius"/>
    </source>
</evidence>
<evidence type="ECO:0000256" key="4">
    <source>
        <dbReference type="ARBA" id="ARBA00022723"/>
    </source>
</evidence>
<dbReference type="Proteomes" id="UP000756346">
    <property type="component" value="Unassembled WGS sequence"/>
</dbReference>
<comment type="caution">
    <text evidence="9">The sequence shown here is derived from an EMBL/GenBank/DDBJ whole genome shotgun (WGS) entry which is preliminary data.</text>
</comment>
<dbReference type="InterPro" id="IPR050121">
    <property type="entry name" value="Cytochrome_P450_monoxygenase"/>
</dbReference>
<dbReference type="GO" id="GO:0020037">
    <property type="term" value="F:heme binding"/>
    <property type="evidence" value="ECO:0007669"/>
    <property type="project" value="InterPro"/>
</dbReference>
<name>A0A9P8XY94_9PEZI</name>
<feature type="transmembrane region" description="Helical" evidence="8">
    <location>
        <begin position="6"/>
        <end position="25"/>
    </location>
</feature>
<dbReference type="InterPro" id="IPR002401">
    <property type="entry name" value="Cyt_P450_E_grp-I"/>
</dbReference>
<keyword evidence="10" id="KW-1185">Reference proteome</keyword>
<evidence type="ECO:0000256" key="3">
    <source>
        <dbReference type="ARBA" id="ARBA00022617"/>
    </source>
</evidence>
<evidence type="ECO:0000256" key="7">
    <source>
        <dbReference type="RuleBase" id="RU000461"/>
    </source>
</evidence>
<dbReference type="PANTHER" id="PTHR24305">
    <property type="entry name" value="CYTOCHROME P450"/>
    <property type="match status" value="1"/>
</dbReference>
<sequence>MALLLYTVSVVTTAVLGSLAALAIYNITLHPLAILPGPKLCAFSRIPYWYHYVVGREVEWMHDLHKRYGAVVRFGPMDVSYADGRAWKDIAGYEKGRKENPKPSAFHVENPNGVASIINASQEDHTRVRKLFAPAFSDRALKQQEPLFKKSVNNLLALVERLSADSGAIEITRLYNFTTFDIMAELCFGKPLDLLVNNEYSEWVASVFGLLSMLPIVSIIQYYPVLKWLFSVFEPKWAKEHRDKHAKHTADRVNDRIRLGSENSDILNMVMEARGSEKGLSLEEMHSNAELFMLAGSETTGTVLAGLTYNLLRNPSAFDRLKSELRTTLETVGNISFEKTANLPYYNACIKESMRVYPALPTGLPRELPKGGNVILGQHLPEHTRVSVHQYSTFHSPHNFTDPDAFVPERWLNDRKYANDARDWVMPFSLGPRNCLGQQMAMHEMRLIFAALVMRFDLELDQEENAKHGEWMDQRTFAIWAKKPLYVRATPVKDLEDHPSTRL</sequence>
<keyword evidence="4 6" id="KW-0479">Metal-binding</keyword>
<dbReference type="AlphaFoldDB" id="A0A9P8XY94"/>
<dbReference type="EMBL" id="JAGTJQ010000010">
    <property type="protein sequence ID" value="KAH7020724.1"/>
    <property type="molecule type" value="Genomic_DNA"/>
</dbReference>
<dbReference type="InterPro" id="IPR036396">
    <property type="entry name" value="Cyt_P450_sf"/>
</dbReference>
<accession>A0A9P8XY94</accession>
<gene>
    <name evidence="9" type="ORF">B0I36DRAFT_367209</name>
</gene>